<reference evidence="1 2" key="1">
    <citation type="submission" date="2023-09" db="EMBL/GenBank/DDBJ databases">
        <title>Streptomyces sp. nov.: A antagonism against Alternaria gaisen Producing Streptochlin, Isolated from Tamarix root soil.</title>
        <authorList>
            <person name="Chen Y."/>
        </authorList>
    </citation>
    <scope>NUCLEOTIDE SEQUENCE [LARGE SCALE GENOMIC DNA]</scope>
    <source>
        <strain evidence="1 2">TRM76323</strain>
    </source>
</reference>
<keyword evidence="2" id="KW-1185">Reference proteome</keyword>
<comment type="caution">
    <text evidence="1">The sequence shown here is derived from an EMBL/GenBank/DDBJ whole genome shotgun (WGS) entry which is preliminary data.</text>
</comment>
<dbReference type="Proteomes" id="UP001250181">
    <property type="component" value="Unassembled WGS sequence"/>
</dbReference>
<evidence type="ECO:0008006" key="3">
    <source>
        <dbReference type="Google" id="ProtNLM"/>
    </source>
</evidence>
<organism evidence="1 2">
    <name type="scientific">Streptomyces tamarix</name>
    <dbReference type="NCBI Taxonomy" id="3078565"/>
    <lineage>
        <taxon>Bacteria</taxon>
        <taxon>Bacillati</taxon>
        <taxon>Actinomycetota</taxon>
        <taxon>Actinomycetes</taxon>
        <taxon>Kitasatosporales</taxon>
        <taxon>Streptomycetaceae</taxon>
        <taxon>Streptomyces</taxon>
    </lineage>
</organism>
<dbReference type="EMBL" id="JAWCTQ010000003">
    <property type="protein sequence ID" value="MDT9681288.1"/>
    <property type="molecule type" value="Genomic_DNA"/>
</dbReference>
<dbReference type="RefSeq" id="WP_315876293.1">
    <property type="nucleotide sequence ID" value="NZ_JAWCTQ010000003.1"/>
</dbReference>
<gene>
    <name evidence="1" type="ORF">RND61_04255</name>
</gene>
<accession>A0ABU3QEW6</accession>
<evidence type="ECO:0000313" key="1">
    <source>
        <dbReference type="EMBL" id="MDT9681288.1"/>
    </source>
</evidence>
<evidence type="ECO:0000313" key="2">
    <source>
        <dbReference type="Proteomes" id="UP001250181"/>
    </source>
</evidence>
<proteinExistence type="predicted"/>
<name>A0ABU3QEW6_9ACTN</name>
<protein>
    <recommendedName>
        <fullName evidence="3">Lipoprotein</fullName>
    </recommendedName>
</protein>
<sequence>MSKYVMRLVSPPSGTMVRIVVLDALVMLTASCETEPASAPSAAHPCLIAKGASEEKLLQRTLRSEQFQEQWFSTTEKLVQRLEKDIRQMKPGTSTVGRHLRHYIPEPPPGSDRLTIELSWTSPDASGRGIPSEHYAHYNINGVPVEATDIIVKSRVACRLPGDLEGPTEYALLRAVLASTLNIGRRGAEAQKQQGAFLYVMARRATDALGCQNKPLHGVPEVKPGKG</sequence>